<dbReference type="PANTHER" id="PTHR20861">
    <property type="entry name" value="HOMOSERINE/4-DIPHOSPHOCYTIDYL-2-C-METHYL-D-ERYTHRITOL KINASE"/>
    <property type="match status" value="1"/>
</dbReference>
<gene>
    <name evidence="5" type="ORF">V5F32_20420</name>
</gene>
<name>A0ABW7A0M9_9HYPH</name>
<keyword evidence="2" id="KW-0418">Kinase</keyword>
<dbReference type="InterPro" id="IPR020568">
    <property type="entry name" value="Ribosomal_Su5_D2-typ_SF"/>
</dbReference>
<dbReference type="InterPro" id="IPR006204">
    <property type="entry name" value="GHMP_kinase_N_dom"/>
</dbReference>
<evidence type="ECO:0000256" key="1">
    <source>
        <dbReference type="ARBA" id="ARBA00022679"/>
    </source>
</evidence>
<dbReference type="InterPro" id="IPR004422">
    <property type="entry name" value="RFAP_synthase"/>
</dbReference>
<dbReference type="NCBIfam" id="TIGR00144">
    <property type="entry name" value="beta_RFAP_syn"/>
    <property type="match status" value="1"/>
</dbReference>
<dbReference type="EMBL" id="JBAFVH010000013">
    <property type="protein sequence ID" value="MFG1374548.1"/>
    <property type="molecule type" value="Genomic_DNA"/>
</dbReference>
<dbReference type="InterPro" id="IPR013750">
    <property type="entry name" value="GHMP_kinase_C_dom"/>
</dbReference>
<comment type="caution">
    <text evidence="5">The sequence shown here is derived from an EMBL/GenBank/DDBJ whole genome shotgun (WGS) entry which is preliminary data.</text>
</comment>
<evidence type="ECO:0000259" key="4">
    <source>
        <dbReference type="Pfam" id="PF08544"/>
    </source>
</evidence>
<dbReference type="PIRSF" id="PIRSF004884">
    <property type="entry name" value="Sugar_kin_arch"/>
    <property type="match status" value="1"/>
</dbReference>
<dbReference type="Proteomes" id="UP001604002">
    <property type="component" value="Unassembled WGS sequence"/>
</dbReference>
<evidence type="ECO:0000259" key="3">
    <source>
        <dbReference type="Pfam" id="PF00288"/>
    </source>
</evidence>
<keyword evidence="1" id="KW-0808">Transferase</keyword>
<dbReference type="Pfam" id="PF00288">
    <property type="entry name" value="GHMP_kinases_N"/>
    <property type="match status" value="1"/>
</dbReference>
<sequence length="337" mass="34472">MTLSPLDLARAAGVTVRAPARLHLGFLDLGGAVGRRFGSLGIAIDRPVTEVTVTRADGDAESGPDAARAARARDAVRTALGVTQAFAVAVDSALPAHNGLGSGTQLALAVGVAVARLSGHDLSAREVATLLGRGRRSAIGMEAFEAGGVILDGGKAMANGAGTAPSGPGAPPPLLARLPVPEAWRVLLVYDRAREGLSGEAEMKAMATLPPFPPERAAHFCHLMLLKALPALAEGDATAFGTVIGEWQRALGDHYAAAQGGARFLSADVATAIAVLEEEGVPGVGQSSWGPTGFAIVGDPVEAEALLETLRRRFASSTNLFFDCVRGNNRGAELVAL</sequence>
<keyword evidence="6" id="KW-1185">Reference proteome</keyword>
<organism evidence="5 6">
    <name type="scientific">Xanthobacter oligotrophicus</name>
    <dbReference type="NCBI Taxonomy" id="2607286"/>
    <lineage>
        <taxon>Bacteria</taxon>
        <taxon>Pseudomonadati</taxon>
        <taxon>Pseudomonadota</taxon>
        <taxon>Alphaproteobacteria</taxon>
        <taxon>Hyphomicrobiales</taxon>
        <taxon>Xanthobacteraceae</taxon>
        <taxon>Xanthobacter</taxon>
    </lineage>
</organism>
<reference evidence="5 6" key="1">
    <citation type="submission" date="2024-02" db="EMBL/GenBank/DDBJ databases">
        <title>Expansion and revision of Xanthobacter and proposal of Roseixanthobacter gen. nov.</title>
        <authorList>
            <person name="Soltysiak M.P.M."/>
            <person name="Jalihal A."/>
            <person name="Ory A."/>
            <person name="Chrisophersen C."/>
            <person name="Lee A.D."/>
            <person name="Boulton J."/>
            <person name="Springer M."/>
        </authorList>
    </citation>
    <scope>NUCLEOTIDE SEQUENCE [LARGE SCALE GENOMIC DNA]</scope>
    <source>
        <strain evidence="5 6">23A</strain>
    </source>
</reference>
<dbReference type="InterPro" id="IPR014721">
    <property type="entry name" value="Ribsml_uS5_D2-typ_fold_subgr"/>
</dbReference>
<dbReference type="Pfam" id="PF08544">
    <property type="entry name" value="GHMP_kinases_C"/>
    <property type="match status" value="1"/>
</dbReference>
<feature type="domain" description="GHMP kinase C-terminal" evidence="4">
    <location>
        <begin position="229"/>
        <end position="314"/>
    </location>
</feature>
<protein>
    <submittedName>
        <fullName evidence="5">Beta-ribofuranosylaminobenzene 5'-phosphate synthase family protein</fullName>
    </submittedName>
</protein>
<evidence type="ECO:0000256" key="2">
    <source>
        <dbReference type="ARBA" id="ARBA00022777"/>
    </source>
</evidence>
<accession>A0ABW7A0M9</accession>
<proteinExistence type="predicted"/>
<evidence type="ECO:0000313" key="6">
    <source>
        <dbReference type="Proteomes" id="UP001604002"/>
    </source>
</evidence>
<dbReference type="RefSeq" id="WP_393994184.1">
    <property type="nucleotide sequence ID" value="NZ_JBAFVH010000013.1"/>
</dbReference>
<feature type="domain" description="GHMP kinase N-terminal" evidence="3">
    <location>
        <begin position="71"/>
        <end position="138"/>
    </location>
</feature>
<evidence type="ECO:0000313" key="5">
    <source>
        <dbReference type="EMBL" id="MFG1374548.1"/>
    </source>
</evidence>
<dbReference type="SUPFAM" id="SSF54211">
    <property type="entry name" value="Ribosomal protein S5 domain 2-like"/>
    <property type="match status" value="1"/>
</dbReference>
<dbReference type="PANTHER" id="PTHR20861:SF6">
    <property type="entry name" value="BETA-RIBOFURANOSYLPHENOL 5'-PHOSPHATE SYNTHASE"/>
    <property type="match status" value="1"/>
</dbReference>
<dbReference type="Gene3D" id="3.30.230.10">
    <property type="match status" value="1"/>
</dbReference>